<feature type="transmembrane region" description="Helical" evidence="7">
    <location>
        <begin position="60"/>
        <end position="82"/>
    </location>
</feature>
<comment type="subcellular location">
    <subcellularLocation>
        <location evidence="1">Cell membrane</location>
        <topology evidence="1">Multi-pass membrane protein</topology>
    </subcellularLocation>
</comment>
<dbReference type="InterPro" id="IPR010432">
    <property type="entry name" value="RDD"/>
</dbReference>
<dbReference type="RefSeq" id="WP_004300550.1">
    <property type="nucleotide sequence ID" value="NC_011662.2"/>
</dbReference>
<dbReference type="HOGENOM" id="CLU_1394887_0_0_4"/>
<keyword evidence="4 7" id="KW-1133">Transmembrane helix</keyword>
<evidence type="ECO:0000256" key="1">
    <source>
        <dbReference type="ARBA" id="ARBA00004651"/>
    </source>
</evidence>
<keyword evidence="11" id="KW-1185">Reference proteome</keyword>
<dbReference type="PANTHER" id="PTHR36115">
    <property type="entry name" value="PROLINE-RICH ANTIGEN HOMOLOG-RELATED"/>
    <property type="match status" value="1"/>
</dbReference>
<evidence type="ECO:0000256" key="5">
    <source>
        <dbReference type="ARBA" id="ARBA00023136"/>
    </source>
</evidence>
<evidence type="ECO:0000256" key="6">
    <source>
        <dbReference type="SAM" id="MobiDB-lite"/>
    </source>
</evidence>
<reference evidence="10 12" key="3">
    <citation type="submission" date="2018-09" db="EMBL/GenBank/DDBJ databases">
        <title>Metagenome Assembled Genomes from an Advanced Water Purification Facility.</title>
        <authorList>
            <person name="Stamps B.W."/>
            <person name="Spear J.R."/>
        </authorList>
    </citation>
    <scope>NUCLEOTIDE SEQUENCE [LARGE SCALE GENOMIC DNA]</scope>
    <source>
        <strain evidence="10">Bin_27_1</strain>
    </source>
</reference>
<keyword evidence="3 7" id="KW-0812">Transmembrane</keyword>
<evidence type="ECO:0000259" key="8">
    <source>
        <dbReference type="Pfam" id="PF06271"/>
    </source>
</evidence>
<dbReference type="OrthoDB" id="5298807at2"/>
<dbReference type="KEGG" id="tmz:Tmz1t_2772"/>
<reference evidence="9 11" key="2">
    <citation type="journal article" date="2012" name="Stand. Genomic Sci.">
        <title>Complete genome sequence of Thauera aminoaromatica strain MZ1T.</title>
        <authorList>
            <person name="Jiang K."/>
            <person name="Sanseverino J."/>
            <person name="Chauhan A."/>
            <person name="Lucas S."/>
            <person name="Copeland A."/>
            <person name="Lapidus A."/>
            <person name="Del Rio T.G."/>
            <person name="Dalin E."/>
            <person name="Tice H."/>
            <person name="Bruce D."/>
            <person name="Goodwin L."/>
            <person name="Pitluck S."/>
            <person name="Sims D."/>
            <person name="Brettin T."/>
            <person name="Detter J.C."/>
            <person name="Han C."/>
            <person name="Chang Y.J."/>
            <person name="Larimer F."/>
            <person name="Land M."/>
            <person name="Hauser L."/>
            <person name="Kyrpides N.C."/>
            <person name="Mikhailova N."/>
            <person name="Moser S."/>
            <person name="Jegier P."/>
            <person name="Close D."/>
            <person name="Debruyn J.M."/>
            <person name="Wang Y."/>
            <person name="Layton A.C."/>
            <person name="Allen M.S."/>
            <person name="Sayler G.S."/>
        </authorList>
    </citation>
    <scope>NUCLEOTIDE SEQUENCE [LARGE SCALE GENOMIC DNA]</scope>
    <source>
        <strain evidence="9 11">MZ1T</strain>
    </source>
</reference>
<evidence type="ECO:0000256" key="4">
    <source>
        <dbReference type="ARBA" id="ARBA00022989"/>
    </source>
</evidence>
<dbReference type="Pfam" id="PF06271">
    <property type="entry name" value="RDD"/>
    <property type="match status" value="1"/>
</dbReference>
<dbReference type="InterPro" id="IPR051791">
    <property type="entry name" value="Pra-immunoreactive"/>
</dbReference>
<evidence type="ECO:0000313" key="9">
    <source>
        <dbReference type="EMBL" id="ACR01372.1"/>
    </source>
</evidence>
<evidence type="ECO:0000256" key="2">
    <source>
        <dbReference type="ARBA" id="ARBA00022475"/>
    </source>
</evidence>
<dbReference type="AlphaFoldDB" id="C4KAE6"/>
<evidence type="ECO:0000313" key="10">
    <source>
        <dbReference type="EMBL" id="TXH86903.1"/>
    </source>
</evidence>
<dbReference type="Proteomes" id="UP000321192">
    <property type="component" value="Unassembled WGS sequence"/>
</dbReference>
<name>C4KAE6_THASP</name>
<accession>A0A5C7STM6</accession>
<dbReference type="STRING" id="85643.Tmz1t_2772"/>
<keyword evidence="2" id="KW-1003">Cell membrane</keyword>
<dbReference type="EMBL" id="CP001281">
    <property type="protein sequence ID" value="ACR01372.1"/>
    <property type="molecule type" value="Genomic_DNA"/>
</dbReference>
<organism evidence="9 11">
    <name type="scientific">Thauera aminoaromatica</name>
    <dbReference type="NCBI Taxonomy" id="164330"/>
    <lineage>
        <taxon>Bacteria</taxon>
        <taxon>Pseudomonadati</taxon>
        <taxon>Pseudomonadota</taxon>
        <taxon>Betaproteobacteria</taxon>
        <taxon>Rhodocyclales</taxon>
        <taxon>Zoogloeaceae</taxon>
        <taxon>Thauera</taxon>
    </lineage>
</organism>
<dbReference type="GO" id="GO:0005886">
    <property type="term" value="C:plasma membrane"/>
    <property type="evidence" value="ECO:0007669"/>
    <property type="project" value="UniProtKB-SubCell"/>
</dbReference>
<feature type="domain" description="RDD" evidence="8">
    <location>
        <begin position="45"/>
        <end position="172"/>
    </location>
</feature>
<evidence type="ECO:0000256" key="3">
    <source>
        <dbReference type="ARBA" id="ARBA00022692"/>
    </source>
</evidence>
<gene>
    <name evidence="9" type="ordered locus">Tmz1t_2772</name>
    <name evidence="10" type="ORF">E6Q80_06835</name>
</gene>
<dbReference type="eggNOG" id="COG1714">
    <property type="taxonomic scope" value="Bacteria"/>
</dbReference>
<dbReference type="PANTHER" id="PTHR36115:SF10">
    <property type="entry name" value="RDD DOMAIN-CONTAINING PROTEIN"/>
    <property type="match status" value="1"/>
</dbReference>
<sequence length="184" mass="19901">MTRSKSRAGKAVPDGARAAQPPARDASSLKDTAGAGPADRPSAELAGLRRRLASMLYESMLMLGVLALTFLVPYLMLGIAAGFAPPGWLLWLHVFGVLGGYFVWYWRRGGQTLAMQTWRLKIVTGADGRIASLGRCWLRYALAWPSVLLGGIGLAWALVDRDRQFLHDRLAGTCIVLLPAPAKA</sequence>
<dbReference type="EMBL" id="SSFD01000097">
    <property type="protein sequence ID" value="TXH86903.1"/>
    <property type="molecule type" value="Genomic_DNA"/>
</dbReference>
<evidence type="ECO:0000313" key="12">
    <source>
        <dbReference type="Proteomes" id="UP000321192"/>
    </source>
</evidence>
<accession>C4KAE6</accession>
<feature type="transmembrane region" description="Helical" evidence="7">
    <location>
        <begin position="137"/>
        <end position="159"/>
    </location>
</feature>
<reference evidence="11" key="1">
    <citation type="submission" date="2009-05" db="EMBL/GenBank/DDBJ databases">
        <title>Complete sequence of chromosome of Thauera sp. MZ1T.</title>
        <authorList>
            <consortium name="US DOE Joint Genome Institute"/>
            <person name="Lucas S."/>
            <person name="Copeland A."/>
            <person name="Lapidus A."/>
            <person name="Glavina del Rio T."/>
            <person name="Dalin E."/>
            <person name="Tice H."/>
            <person name="Bruce D."/>
            <person name="Goodwin L."/>
            <person name="Pitluck S."/>
            <person name="Sims D."/>
            <person name="Brettin T."/>
            <person name="Detter J.C."/>
            <person name="Han C."/>
            <person name="Larimer F."/>
            <person name="Land M."/>
            <person name="Hauser L."/>
            <person name="Kyrpides N."/>
            <person name="Mikhailova N."/>
            <person name="Sayler G.S."/>
        </authorList>
    </citation>
    <scope>NUCLEOTIDE SEQUENCE [LARGE SCALE GENOMIC DNA]</scope>
    <source>
        <strain evidence="11">MZ1T</strain>
    </source>
</reference>
<dbReference type="Proteomes" id="UP000002186">
    <property type="component" value="Chromosome"/>
</dbReference>
<evidence type="ECO:0000256" key="7">
    <source>
        <dbReference type="SAM" id="Phobius"/>
    </source>
</evidence>
<feature type="region of interest" description="Disordered" evidence="6">
    <location>
        <begin position="1"/>
        <end position="41"/>
    </location>
</feature>
<feature type="transmembrane region" description="Helical" evidence="7">
    <location>
        <begin position="88"/>
        <end position="106"/>
    </location>
</feature>
<keyword evidence="5 7" id="KW-0472">Membrane</keyword>
<proteinExistence type="predicted"/>
<evidence type="ECO:0000313" key="11">
    <source>
        <dbReference type="Proteomes" id="UP000002186"/>
    </source>
</evidence>
<protein>
    <submittedName>
        <fullName evidence="9">RDD domain containing protein</fullName>
    </submittedName>
    <submittedName>
        <fullName evidence="10">RDD family protein</fullName>
    </submittedName>
</protein>